<evidence type="ECO:0000256" key="2">
    <source>
        <dbReference type="ARBA" id="ARBA00005502"/>
    </source>
</evidence>
<organism evidence="17 18">
    <name type="scientific">Clostridium lapidicellarium</name>
    <dbReference type="NCBI Taxonomy" id="3240931"/>
    <lineage>
        <taxon>Bacteria</taxon>
        <taxon>Bacillati</taxon>
        <taxon>Bacillota</taxon>
        <taxon>Clostridia</taxon>
        <taxon>Eubacteriales</taxon>
        <taxon>Clostridiaceae</taxon>
        <taxon>Clostridium</taxon>
    </lineage>
</organism>
<proteinExistence type="inferred from homology"/>
<name>A0ABV4DZ17_9CLOT</name>
<dbReference type="InterPro" id="IPR046342">
    <property type="entry name" value="CBS_dom_sf"/>
</dbReference>
<dbReference type="SMART" id="SM01240">
    <property type="entry name" value="IMPDH"/>
    <property type="match status" value="1"/>
</dbReference>
<dbReference type="Proteomes" id="UP001565220">
    <property type="component" value="Unassembled WGS sequence"/>
</dbReference>
<evidence type="ECO:0000256" key="9">
    <source>
        <dbReference type="ARBA" id="ARBA00023122"/>
    </source>
</evidence>
<dbReference type="GO" id="GO:0003938">
    <property type="term" value="F:IMP dehydrogenase activity"/>
    <property type="evidence" value="ECO:0007669"/>
    <property type="project" value="UniProtKB-EC"/>
</dbReference>
<dbReference type="HAMAP" id="MF_01964">
    <property type="entry name" value="IMPDH"/>
    <property type="match status" value="1"/>
</dbReference>
<dbReference type="EC" id="1.1.1.205" evidence="11 14"/>
<dbReference type="EMBL" id="JBGFFE010000016">
    <property type="protein sequence ID" value="MEY8764146.1"/>
    <property type="molecule type" value="Genomic_DNA"/>
</dbReference>
<dbReference type="PROSITE" id="PS00487">
    <property type="entry name" value="IMP_DH_GMP_RED"/>
    <property type="match status" value="1"/>
</dbReference>
<dbReference type="NCBIfam" id="TIGR01302">
    <property type="entry name" value="IMP_dehydrog"/>
    <property type="match status" value="1"/>
</dbReference>
<dbReference type="SMART" id="SM00116">
    <property type="entry name" value="CBS"/>
    <property type="match status" value="2"/>
</dbReference>
<evidence type="ECO:0000256" key="13">
    <source>
        <dbReference type="RuleBase" id="RU003927"/>
    </source>
</evidence>
<dbReference type="CDD" id="cd04601">
    <property type="entry name" value="CBS_pair_IMPDH"/>
    <property type="match status" value="1"/>
</dbReference>
<evidence type="ECO:0000259" key="16">
    <source>
        <dbReference type="PROSITE" id="PS51371"/>
    </source>
</evidence>
<evidence type="ECO:0000256" key="8">
    <source>
        <dbReference type="ARBA" id="ARBA00023027"/>
    </source>
</evidence>
<comment type="caution">
    <text evidence="17">The sequence shown here is derived from an EMBL/GenBank/DDBJ whole genome shotgun (WGS) entry which is preliminary data.</text>
</comment>
<evidence type="ECO:0000256" key="3">
    <source>
        <dbReference type="ARBA" id="ARBA00022723"/>
    </source>
</evidence>
<feature type="binding site" description="in other chain" evidence="11">
    <location>
        <position position="303"/>
    </location>
    <ligand>
        <name>K(+)</name>
        <dbReference type="ChEBI" id="CHEBI:29103"/>
        <note>ligand shared between two tetrameric partners</note>
    </ligand>
</feature>
<evidence type="ECO:0000256" key="11">
    <source>
        <dbReference type="HAMAP-Rule" id="MF_01964"/>
    </source>
</evidence>
<comment type="activity regulation">
    <text evidence="11">Mycophenolic acid (MPA) is a non-competitive inhibitor that prevents formation of the closed enzyme conformation by binding to the same site as the amobile flap. In contrast, mizoribine monophosphate (MZP) is a competitive inhibitor that induces the closed conformation. MPA is a potent inhibitor of mammalian IMPDHs but a poor inhibitor of the bacterial enzymes. MZP is a more potent inhibitor of bacterial IMPDH.</text>
</comment>
<dbReference type="Pfam" id="PF00478">
    <property type="entry name" value="IMPDH"/>
    <property type="match status" value="1"/>
</dbReference>
<dbReference type="Gene3D" id="3.20.20.70">
    <property type="entry name" value="Aldolase class I"/>
    <property type="match status" value="1"/>
</dbReference>
<feature type="binding site" description="in other chain" evidence="11">
    <location>
        <position position="300"/>
    </location>
    <ligand>
        <name>K(+)</name>
        <dbReference type="ChEBI" id="CHEBI:29103"/>
        <note>ligand shared between two tetrameric partners</note>
    </ligand>
</feature>
<feature type="binding site" evidence="11">
    <location>
        <position position="246"/>
    </location>
    <ligand>
        <name>NAD(+)</name>
        <dbReference type="ChEBI" id="CHEBI:57540"/>
    </ligand>
</feature>
<feature type="binding site" evidence="11">
    <location>
        <position position="465"/>
    </location>
    <ligand>
        <name>K(+)</name>
        <dbReference type="ChEBI" id="CHEBI:29103"/>
        <note>ligand shared between two tetrameric partners</note>
    </ligand>
</feature>
<evidence type="ECO:0000256" key="14">
    <source>
        <dbReference type="RuleBase" id="RU003928"/>
    </source>
</evidence>
<dbReference type="InterPro" id="IPR015875">
    <property type="entry name" value="IMP_DH/GMP_Rdtase_CS"/>
</dbReference>
<keyword evidence="8 11" id="KW-0520">NAD</keyword>
<comment type="subunit">
    <text evidence="11">Homotetramer.</text>
</comment>
<keyword evidence="5 11" id="KW-0658">Purine biosynthesis</keyword>
<dbReference type="InterPro" id="IPR001093">
    <property type="entry name" value="IMP_DH_GMPRt"/>
</dbReference>
<feature type="domain" description="CBS" evidence="16">
    <location>
        <begin position="93"/>
        <end position="148"/>
    </location>
</feature>
<feature type="domain" description="CBS" evidence="16">
    <location>
        <begin position="152"/>
        <end position="213"/>
    </location>
</feature>
<keyword evidence="6 11" id="KW-0630">Potassium</keyword>
<dbReference type="InterPro" id="IPR005990">
    <property type="entry name" value="IMP_DH"/>
</dbReference>
<evidence type="ECO:0000256" key="5">
    <source>
        <dbReference type="ARBA" id="ARBA00022755"/>
    </source>
</evidence>
<comment type="cofactor">
    <cofactor evidence="1 11">
        <name>K(+)</name>
        <dbReference type="ChEBI" id="CHEBI:29103"/>
    </cofactor>
</comment>
<dbReference type="PANTHER" id="PTHR11911">
    <property type="entry name" value="INOSINE-5-MONOPHOSPHATE DEHYDROGENASE RELATED"/>
    <property type="match status" value="1"/>
</dbReference>
<feature type="binding site" evidence="11">
    <location>
        <position position="411"/>
    </location>
    <ligand>
        <name>IMP</name>
        <dbReference type="ChEBI" id="CHEBI:58053"/>
    </ligand>
</feature>
<accession>A0ABV4DZ17</accession>
<comment type="caution">
    <text evidence="11">Lacks conserved residue(s) required for the propagation of feature annotation.</text>
</comment>
<reference evidence="17 18" key="1">
    <citation type="submission" date="2024-08" db="EMBL/GenBank/DDBJ databases">
        <title>Clostridium lapicellarii sp. nov., and Clostridium renhuaiense sp. nov., two species isolated from the mud in a fermentation cellar used for producing sauce-flavour Chinese liquors.</title>
        <authorList>
            <person name="Yang F."/>
            <person name="Wang H."/>
            <person name="Chen L.Q."/>
            <person name="Zhou N."/>
            <person name="Lu J.J."/>
            <person name="Pu X.X."/>
            <person name="Wan B."/>
            <person name="Wang L."/>
            <person name="Liu S.J."/>
        </authorList>
    </citation>
    <scope>NUCLEOTIDE SEQUENCE [LARGE SCALE GENOMIC DNA]</scope>
    <source>
        <strain evidence="17 18">MT-113</strain>
    </source>
</reference>
<evidence type="ECO:0000313" key="18">
    <source>
        <dbReference type="Proteomes" id="UP001565220"/>
    </source>
</evidence>
<dbReference type="SUPFAM" id="SSF51412">
    <property type="entry name" value="Inosine monophosphate dehydrogenase (IMPDH)"/>
    <property type="match status" value="1"/>
</dbReference>
<keyword evidence="4 11" id="KW-0332">GMP biosynthesis</keyword>
<dbReference type="PROSITE" id="PS51371">
    <property type="entry name" value="CBS"/>
    <property type="match status" value="2"/>
</dbReference>
<feature type="binding site" evidence="11">
    <location>
        <begin position="359"/>
        <end position="360"/>
    </location>
    <ligand>
        <name>IMP</name>
        <dbReference type="ChEBI" id="CHEBI:58053"/>
    </ligand>
</feature>
<evidence type="ECO:0000256" key="6">
    <source>
        <dbReference type="ARBA" id="ARBA00022958"/>
    </source>
</evidence>
<sequence length="485" mass="52255">MAKILKKAYTFDDVLLVPNKSEVLPKEVSVKTNLTKKIKLNIPLMSASMDTVTDSKMAIAMAREGGIGIIHKNMSIEQQAGEVDKVKRQENGVITNPFYLSPDNSINDALALMSKYRISGIPITTNGKLVGIITNRDIVFEDDYEKKISRVMTSSGLITAPEDTTIEEAKKILKTHKIEKLPLVDENNNLRGLITIKDIEKVKRFPQSAKDDSGRLLCGAAVGVTKDMMDRVDELVRAGVDVITVDTAHGHSKGVLNAVKTIKEKYPELQIIAGNVATGEAVRDLIKSGADSVKVGIGPGSICTTRVISGVGVPQLTAIMDCVEEANKFGIPIIADGGIKYSGDIVKALAAGAKVAMMGSMFAGCDEAPGETEIYKGRSYKVYRGMGSLAAMACGSKDRYFQEGNKKLVPEGVEGRVPCKGPVADTIFQLIGGIRSGMGYLGAPTLKDLYEKATFVIQSSAGLRESHPHDISMTREAPNYSVRQE</sequence>
<gene>
    <name evidence="11 17" type="primary">guaB</name>
    <name evidence="17" type="ORF">AB8S09_10920</name>
</gene>
<feature type="binding site" evidence="11">
    <location>
        <begin position="336"/>
        <end position="338"/>
    </location>
    <ligand>
        <name>IMP</name>
        <dbReference type="ChEBI" id="CHEBI:58053"/>
    </ligand>
</feature>
<keyword evidence="7 11" id="KW-0560">Oxidoreductase</keyword>
<evidence type="ECO:0000313" key="17">
    <source>
        <dbReference type="EMBL" id="MEY8764146.1"/>
    </source>
</evidence>
<comment type="function">
    <text evidence="11">Catalyzes the conversion of inosine 5'-phosphate (IMP) to xanthosine 5'-phosphate (XMP), the first committed and rate-limiting step in the de novo synthesis of guanine nucleotides, and therefore plays an important role in the regulation of cell growth.</text>
</comment>
<feature type="binding site" evidence="11">
    <location>
        <begin position="383"/>
        <end position="387"/>
    </location>
    <ligand>
        <name>IMP</name>
        <dbReference type="ChEBI" id="CHEBI:58053"/>
    </ligand>
</feature>
<feature type="region of interest" description="Disordered" evidence="15">
    <location>
        <begin position="466"/>
        <end position="485"/>
    </location>
</feature>
<dbReference type="SUPFAM" id="SSF54631">
    <property type="entry name" value="CBS-domain pair"/>
    <property type="match status" value="1"/>
</dbReference>
<keyword evidence="18" id="KW-1185">Reference proteome</keyword>
<comment type="similarity">
    <text evidence="2 11 13">Belongs to the IMPDH/GMPR family.</text>
</comment>
<evidence type="ECO:0000256" key="4">
    <source>
        <dbReference type="ARBA" id="ARBA00022749"/>
    </source>
</evidence>
<dbReference type="PIRSF" id="PIRSF000130">
    <property type="entry name" value="IMPDH"/>
    <property type="match status" value="1"/>
</dbReference>
<comment type="pathway">
    <text evidence="11 14">Purine metabolism; XMP biosynthesis via de novo pathway; XMP from IMP: step 1/1.</text>
</comment>
<dbReference type="InterPro" id="IPR000644">
    <property type="entry name" value="CBS_dom"/>
</dbReference>
<feature type="binding site" evidence="11">
    <location>
        <position position="467"/>
    </location>
    <ligand>
        <name>K(+)</name>
        <dbReference type="ChEBI" id="CHEBI:29103"/>
        <note>ligand shared between two tetrameric partners</note>
    </ligand>
</feature>
<dbReference type="RefSeq" id="WP_294180187.1">
    <property type="nucleotide sequence ID" value="NZ_JBGFFE010000016.1"/>
</dbReference>
<feature type="binding site" evidence="11">
    <location>
        <position position="301"/>
    </location>
    <ligand>
        <name>IMP</name>
        <dbReference type="ChEBI" id="CHEBI:58053"/>
    </ligand>
</feature>
<dbReference type="InterPro" id="IPR013785">
    <property type="entry name" value="Aldolase_TIM"/>
</dbReference>
<dbReference type="PANTHER" id="PTHR11911:SF111">
    <property type="entry name" value="INOSINE-5'-MONOPHOSPHATE DEHYDROGENASE"/>
    <property type="match status" value="1"/>
</dbReference>
<comment type="catalytic activity">
    <reaction evidence="10 11 14">
        <text>IMP + NAD(+) + H2O = XMP + NADH + H(+)</text>
        <dbReference type="Rhea" id="RHEA:11708"/>
        <dbReference type="ChEBI" id="CHEBI:15377"/>
        <dbReference type="ChEBI" id="CHEBI:15378"/>
        <dbReference type="ChEBI" id="CHEBI:57464"/>
        <dbReference type="ChEBI" id="CHEBI:57540"/>
        <dbReference type="ChEBI" id="CHEBI:57945"/>
        <dbReference type="ChEBI" id="CHEBI:58053"/>
        <dbReference type="EC" id="1.1.1.205"/>
    </reaction>
</comment>
<dbReference type="Pfam" id="PF00571">
    <property type="entry name" value="CBS"/>
    <property type="match status" value="2"/>
</dbReference>
<dbReference type="CDD" id="cd00381">
    <property type="entry name" value="IMPDH"/>
    <property type="match status" value="1"/>
</dbReference>
<evidence type="ECO:0000256" key="15">
    <source>
        <dbReference type="SAM" id="MobiDB-lite"/>
    </source>
</evidence>
<keyword evidence="9 12" id="KW-0129">CBS domain</keyword>
<evidence type="ECO:0000256" key="7">
    <source>
        <dbReference type="ARBA" id="ARBA00023002"/>
    </source>
</evidence>
<feature type="binding site" evidence="11">
    <location>
        <begin position="296"/>
        <end position="298"/>
    </location>
    <ligand>
        <name>NAD(+)</name>
        <dbReference type="ChEBI" id="CHEBI:57540"/>
    </ligand>
</feature>
<feature type="active site" description="Proton acceptor" evidence="11">
    <location>
        <position position="399"/>
    </location>
</feature>
<evidence type="ECO:0000256" key="10">
    <source>
        <dbReference type="ARBA" id="ARBA00048028"/>
    </source>
</evidence>
<evidence type="ECO:0000256" key="12">
    <source>
        <dbReference type="PROSITE-ProRule" id="PRU00703"/>
    </source>
</evidence>
<protein>
    <recommendedName>
        <fullName evidence="11 14">Inosine-5'-monophosphate dehydrogenase</fullName>
        <shortName evidence="11">IMP dehydrogenase</shortName>
        <shortName evidence="11">IMPD</shortName>
        <shortName evidence="11">IMPDH</shortName>
        <ecNumber evidence="11 14">1.1.1.205</ecNumber>
    </recommendedName>
</protein>
<feature type="binding site" description="in other chain" evidence="11">
    <location>
        <position position="298"/>
    </location>
    <ligand>
        <name>K(+)</name>
        <dbReference type="ChEBI" id="CHEBI:29103"/>
        <note>ligand shared between two tetrameric partners</note>
    </ligand>
</feature>
<feature type="binding site" evidence="11">
    <location>
        <position position="466"/>
    </location>
    <ligand>
        <name>K(+)</name>
        <dbReference type="ChEBI" id="CHEBI:29103"/>
        <note>ligand shared between two tetrameric partners</note>
    </ligand>
</feature>
<feature type="active site" description="Thioimidate intermediate" evidence="11">
    <location>
        <position position="303"/>
    </location>
</feature>
<evidence type="ECO:0000256" key="1">
    <source>
        <dbReference type="ARBA" id="ARBA00001958"/>
    </source>
</evidence>
<keyword evidence="3 11" id="KW-0479">Metal-binding</keyword>